<dbReference type="SMART" id="SM00345">
    <property type="entry name" value="HTH_GNTR"/>
    <property type="match status" value="1"/>
</dbReference>
<dbReference type="PRINTS" id="PR00035">
    <property type="entry name" value="HTHGNTR"/>
</dbReference>
<keyword evidence="6" id="KW-1185">Reference proteome</keyword>
<evidence type="ECO:0000256" key="3">
    <source>
        <dbReference type="ARBA" id="ARBA00023163"/>
    </source>
</evidence>
<dbReference type="InterPro" id="IPR011711">
    <property type="entry name" value="GntR_C"/>
</dbReference>
<dbReference type="GO" id="GO:0003700">
    <property type="term" value="F:DNA-binding transcription factor activity"/>
    <property type="evidence" value="ECO:0007669"/>
    <property type="project" value="InterPro"/>
</dbReference>
<reference evidence="5 6" key="1">
    <citation type="submission" date="2019-03" db="EMBL/GenBank/DDBJ databases">
        <title>Genomic Encyclopedia of Type Strains, Phase IV (KMG-IV): sequencing the most valuable type-strain genomes for metagenomic binning, comparative biology and taxonomic classification.</title>
        <authorList>
            <person name="Goeker M."/>
        </authorList>
    </citation>
    <scope>NUCLEOTIDE SEQUENCE [LARGE SCALE GENOMIC DNA]</scope>
    <source>
        <strain evidence="5 6">DSM 19580</strain>
    </source>
</reference>
<keyword evidence="1" id="KW-0805">Transcription regulation</keyword>
<dbReference type="Gene3D" id="1.10.10.10">
    <property type="entry name" value="Winged helix-like DNA-binding domain superfamily/Winged helix DNA-binding domain"/>
    <property type="match status" value="1"/>
</dbReference>
<keyword evidence="3" id="KW-0804">Transcription</keyword>
<comment type="caution">
    <text evidence="5">The sequence shown here is derived from an EMBL/GenBank/DDBJ whole genome shotgun (WGS) entry which is preliminary data.</text>
</comment>
<dbReference type="Pfam" id="PF00392">
    <property type="entry name" value="GntR"/>
    <property type="match status" value="1"/>
</dbReference>
<dbReference type="InterPro" id="IPR036388">
    <property type="entry name" value="WH-like_DNA-bd_sf"/>
</dbReference>
<dbReference type="PANTHER" id="PTHR43537:SF50">
    <property type="entry name" value="TRANSCRIPTIONAL REGULATORY PROTEIN"/>
    <property type="match status" value="1"/>
</dbReference>
<dbReference type="SUPFAM" id="SSF48008">
    <property type="entry name" value="GntR ligand-binding domain-like"/>
    <property type="match status" value="1"/>
</dbReference>
<dbReference type="EMBL" id="SMCR01000002">
    <property type="protein sequence ID" value="TCV98935.1"/>
    <property type="molecule type" value="Genomic_DNA"/>
</dbReference>
<evidence type="ECO:0000256" key="2">
    <source>
        <dbReference type="ARBA" id="ARBA00023125"/>
    </source>
</evidence>
<evidence type="ECO:0000313" key="5">
    <source>
        <dbReference type="EMBL" id="TCV98935.1"/>
    </source>
</evidence>
<dbReference type="RefSeq" id="WP_131864328.1">
    <property type="nucleotide sequence ID" value="NZ_SMCR01000002.1"/>
</dbReference>
<sequence length="224" mass="25222">MSNTVPLRVARTSLHQQVAERIRTMILNHQLLPGDKIDESALCQQFDVSRTPLREALKVLSNEGLIELLNHRGARVAVTRPHEVRQLFPIIGALEALAGELACAHVTAGDISYLQSLHDDMLRCYRQQDDAGYARLNREIHLGFFQLADNPALMALYQQLTARTHAVRHVARKSQAEWLAAIDDHEKMLIALRHRDGALMADILRRHLQHKAEMVLAFLAAAEA</sequence>
<dbReference type="OrthoDB" id="9799812at2"/>
<evidence type="ECO:0000256" key="1">
    <source>
        <dbReference type="ARBA" id="ARBA00023015"/>
    </source>
</evidence>
<dbReference type="PROSITE" id="PS50949">
    <property type="entry name" value="HTH_GNTR"/>
    <property type="match status" value="1"/>
</dbReference>
<evidence type="ECO:0000259" key="4">
    <source>
        <dbReference type="PROSITE" id="PS50949"/>
    </source>
</evidence>
<gene>
    <name evidence="5" type="ORF">EDC52_102258</name>
</gene>
<proteinExistence type="predicted"/>
<dbReference type="AlphaFoldDB" id="A0A4R3Z1R1"/>
<dbReference type="Pfam" id="PF07729">
    <property type="entry name" value="FCD"/>
    <property type="match status" value="1"/>
</dbReference>
<dbReference type="InterPro" id="IPR000524">
    <property type="entry name" value="Tscrpt_reg_HTH_GntR"/>
</dbReference>
<evidence type="ECO:0000313" key="6">
    <source>
        <dbReference type="Proteomes" id="UP000295719"/>
    </source>
</evidence>
<accession>A0A4R3Z1R1</accession>
<dbReference type="PANTHER" id="PTHR43537">
    <property type="entry name" value="TRANSCRIPTIONAL REGULATOR, GNTR FAMILY"/>
    <property type="match status" value="1"/>
</dbReference>
<dbReference type="Proteomes" id="UP000295719">
    <property type="component" value="Unassembled WGS sequence"/>
</dbReference>
<feature type="domain" description="HTH gntR-type" evidence="4">
    <location>
        <begin position="12"/>
        <end position="79"/>
    </location>
</feature>
<dbReference type="InterPro" id="IPR036390">
    <property type="entry name" value="WH_DNA-bd_sf"/>
</dbReference>
<dbReference type="GO" id="GO:0003677">
    <property type="term" value="F:DNA binding"/>
    <property type="evidence" value="ECO:0007669"/>
    <property type="project" value="UniProtKB-KW"/>
</dbReference>
<dbReference type="Gene3D" id="1.20.120.530">
    <property type="entry name" value="GntR ligand-binding domain-like"/>
    <property type="match status" value="1"/>
</dbReference>
<protein>
    <submittedName>
        <fullName evidence="5">DNA-binding GntR family transcriptional regulator</fullName>
    </submittedName>
</protein>
<dbReference type="CDD" id="cd07377">
    <property type="entry name" value="WHTH_GntR"/>
    <property type="match status" value="1"/>
</dbReference>
<dbReference type="SMART" id="SM00895">
    <property type="entry name" value="FCD"/>
    <property type="match status" value="1"/>
</dbReference>
<dbReference type="InterPro" id="IPR008920">
    <property type="entry name" value="TF_FadR/GntR_C"/>
</dbReference>
<keyword evidence="2 5" id="KW-0238">DNA-binding</keyword>
<name>A0A4R3Z1R1_9GAMM</name>
<dbReference type="SUPFAM" id="SSF46785">
    <property type="entry name" value="Winged helix' DNA-binding domain"/>
    <property type="match status" value="1"/>
</dbReference>
<organism evidence="5 6">
    <name type="scientific">Biostraticola tofi</name>
    <dbReference type="NCBI Taxonomy" id="466109"/>
    <lineage>
        <taxon>Bacteria</taxon>
        <taxon>Pseudomonadati</taxon>
        <taxon>Pseudomonadota</taxon>
        <taxon>Gammaproteobacteria</taxon>
        <taxon>Enterobacterales</taxon>
        <taxon>Bruguierivoracaceae</taxon>
        <taxon>Biostraticola</taxon>
    </lineage>
</organism>